<evidence type="ECO:0000313" key="3">
    <source>
        <dbReference type="Proteomes" id="UP000530514"/>
    </source>
</evidence>
<protein>
    <submittedName>
        <fullName evidence="2">Uncharacterized protein</fullName>
    </submittedName>
</protein>
<evidence type="ECO:0000313" key="2">
    <source>
        <dbReference type="EMBL" id="MBA4542071.1"/>
    </source>
</evidence>
<dbReference type="AlphaFoldDB" id="A0A7W2AGX1"/>
<feature type="region of interest" description="Disordered" evidence="1">
    <location>
        <begin position="122"/>
        <end position="147"/>
    </location>
</feature>
<name>A0A7W2AGX1_9BACL</name>
<feature type="compositionally biased region" description="Polar residues" evidence="1">
    <location>
        <begin position="131"/>
        <end position="147"/>
    </location>
</feature>
<dbReference type="EMBL" id="JACEIP010000004">
    <property type="protein sequence ID" value="MBA4542071.1"/>
    <property type="molecule type" value="Genomic_DNA"/>
</dbReference>
<evidence type="ECO:0000256" key="1">
    <source>
        <dbReference type="SAM" id="MobiDB-lite"/>
    </source>
</evidence>
<reference evidence="2 3" key="1">
    <citation type="submission" date="2020-07" db="EMBL/GenBank/DDBJ databases">
        <authorList>
            <person name="Feng H."/>
        </authorList>
    </citation>
    <scope>NUCLEOTIDE SEQUENCE [LARGE SCALE GENOMIC DNA]</scope>
    <source>
        <strain evidence="3">s-11</strain>
    </source>
</reference>
<sequence>MHGPGLFIGYLARNGAWWKKYRSTWHTASLTDKVAHTTTFSKNRRSRFNDTTIFRESFDEIVLQAIRHGLIKGKELFTDPTFLKANANKNRFTCQMVRQSAVKYTAEWDRAIDRIVKHTASGRPLKRNKKPNGTFSVSSYRPASSFS</sequence>
<dbReference type="Proteomes" id="UP000530514">
    <property type="component" value="Unassembled WGS sequence"/>
</dbReference>
<keyword evidence="3" id="KW-1185">Reference proteome</keyword>
<dbReference type="OrthoDB" id="9789070at2"/>
<comment type="caution">
    <text evidence="2">The sequence shown here is derived from an EMBL/GenBank/DDBJ whole genome shotgun (WGS) entry which is preliminary data.</text>
</comment>
<proteinExistence type="predicted"/>
<gene>
    <name evidence="2" type="ORF">H1164_04040</name>
</gene>
<accession>A0A7W2AGX1</accession>
<organism evidence="2 3">
    <name type="scientific">Thermoactinomyces daqus</name>
    <dbReference type="NCBI Taxonomy" id="1329516"/>
    <lineage>
        <taxon>Bacteria</taxon>
        <taxon>Bacillati</taxon>
        <taxon>Bacillota</taxon>
        <taxon>Bacilli</taxon>
        <taxon>Bacillales</taxon>
        <taxon>Thermoactinomycetaceae</taxon>
        <taxon>Thermoactinomyces</taxon>
    </lineage>
</organism>
<dbReference type="RefSeq" id="WP_152568457.1">
    <property type="nucleotide sequence ID" value="NZ_JACEIP010000004.1"/>
</dbReference>